<evidence type="ECO:0000313" key="3">
    <source>
        <dbReference type="WBParaSite" id="ALUE_0001399701-mRNA-1"/>
    </source>
</evidence>
<protein>
    <submittedName>
        <fullName evidence="3">SCAPER_N domain-containing protein</fullName>
    </submittedName>
</protein>
<dbReference type="Proteomes" id="UP000036681">
    <property type="component" value="Unplaced"/>
</dbReference>
<organism evidence="2 3">
    <name type="scientific">Ascaris lumbricoides</name>
    <name type="common">Giant roundworm</name>
    <dbReference type="NCBI Taxonomy" id="6252"/>
    <lineage>
        <taxon>Eukaryota</taxon>
        <taxon>Metazoa</taxon>
        <taxon>Ecdysozoa</taxon>
        <taxon>Nematoda</taxon>
        <taxon>Chromadorea</taxon>
        <taxon>Rhabditida</taxon>
        <taxon>Spirurina</taxon>
        <taxon>Ascaridomorpha</taxon>
        <taxon>Ascaridoidea</taxon>
        <taxon>Ascarididae</taxon>
        <taxon>Ascaris</taxon>
    </lineage>
</organism>
<dbReference type="AlphaFoldDB" id="A0A0M3I990"/>
<reference evidence="3" key="1">
    <citation type="submission" date="2017-02" db="UniProtKB">
        <authorList>
            <consortium name="WormBaseParasite"/>
        </authorList>
    </citation>
    <scope>IDENTIFICATION</scope>
</reference>
<dbReference type="WBParaSite" id="ALUE_0001399701-mRNA-1">
    <property type="protein sequence ID" value="ALUE_0001399701-mRNA-1"/>
    <property type="gene ID" value="ALUE_0001399701"/>
</dbReference>
<accession>A0A0M3I990</accession>
<keyword evidence="2" id="KW-1185">Reference proteome</keyword>
<feature type="coiled-coil region" evidence="1">
    <location>
        <begin position="67"/>
        <end position="94"/>
    </location>
</feature>
<evidence type="ECO:0000313" key="2">
    <source>
        <dbReference type="Proteomes" id="UP000036681"/>
    </source>
</evidence>
<dbReference type="Gene3D" id="1.20.5.1180">
    <property type="entry name" value="Geminin coiled-coil domain"/>
    <property type="match status" value="1"/>
</dbReference>
<keyword evidence="1" id="KW-0175">Coiled coil</keyword>
<proteinExistence type="predicted"/>
<evidence type="ECO:0000256" key="1">
    <source>
        <dbReference type="SAM" id="Coils"/>
    </source>
</evidence>
<name>A0A0M3I990_ASCLU</name>
<sequence>LQDVNRQAGEEASSELNESKCILVKSEKEEDKTPEVKGLQKGEVITKKEIGHSKDFKTRGLKSSKIIKETNEANERLTEEKSSLKAVEKKLERGEIRKETHHLEKDWSCTGESTSEACVQTEVTVNEDKSPLTVEDLISTTVSAAYWRALATKLESQLDEEIHNNFYLFARLAELRAEVETTEREIEAVMDFVKDAIARGQPSELET</sequence>